<dbReference type="InterPro" id="IPR015940">
    <property type="entry name" value="UBA"/>
</dbReference>
<proteinExistence type="predicted"/>
<dbReference type="AlphaFoldDB" id="A0A5N6QH83"/>
<evidence type="ECO:0000256" key="1">
    <source>
        <dbReference type="SAM" id="Coils"/>
    </source>
</evidence>
<feature type="domain" description="UBA" evidence="2">
    <location>
        <begin position="5"/>
        <end position="46"/>
    </location>
</feature>
<dbReference type="SMART" id="SM00165">
    <property type="entry name" value="UBA"/>
    <property type="match status" value="1"/>
</dbReference>
<accession>A0A5N6QH83</accession>
<dbReference type="PANTHER" id="PTHR46713">
    <property type="entry name" value="F13M7.16 PROTEIN"/>
    <property type="match status" value="1"/>
</dbReference>
<reference evidence="3 4" key="1">
    <citation type="submission" date="2019-06" db="EMBL/GenBank/DDBJ databases">
        <title>A chromosomal-level reference genome of Carpinus fangiana (Coryloideae, Betulaceae).</title>
        <authorList>
            <person name="Yang X."/>
            <person name="Wang Z."/>
            <person name="Zhang L."/>
            <person name="Hao G."/>
            <person name="Liu J."/>
            <person name="Yang Y."/>
        </authorList>
    </citation>
    <scope>NUCLEOTIDE SEQUENCE [LARGE SCALE GENOMIC DNA]</scope>
    <source>
        <strain evidence="3">Cfa_2016G</strain>
        <tissue evidence="3">Leaf</tissue>
    </source>
</reference>
<dbReference type="SMART" id="SM00580">
    <property type="entry name" value="PUG"/>
    <property type="match status" value="1"/>
</dbReference>
<sequence>MAVPEVNKKLLEQLEDMGFPRGWATRALHYSGNSGIEEAINWFVDHENDSNIDEMPLVAVDIVIDCQPFHITEQMRIKAQELRFSFERIRASKELTEAKQTAKANERERYLVSWKAEKEDEKRARERILKKLEQDKVERRFRVGLPSERPAALKSSPLQGKKLQNSVPVKSVRKAEQLRECLRSLNRNHQDEGTTVGRVLQTLLIYVGNVAKNPDEEKFRKIRLSNPSFQDRVGNLSGGLEFLELCGFEKTTEGEFLYLPRDKVDMKVLNTAGYELTSAMTNPFLGLLSH</sequence>
<gene>
    <name evidence="3" type="ORF">FH972_002598</name>
</gene>
<dbReference type="CDD" id="cd14290">
    <property type="entry name" value="UBA_PUB_plant"/>
    <property type="match status" value="1"/>
</dbReference>
<dbReference type="Gene3D" id="1.20.58.2190">
    <property type="match status" value="1"/>
</dbReference>
<dbReference type="OrthoDB" id="336240at2759"/>
<evidence type="ECO:0000313" key="3">
    <source>
        <dbReference type="EMBL" id="KAE7998019.1"/>
    </source>
</evidence>
<dbReference type="SUPFAM" id="SSF46934">
    <property type="entry name" value="UBA-like"/>
    <property type="match status" value="1"/>
</dbReference>
<dbReference type="CDD" id="cd10461">
    <property type="entry name" value="PUB_UBA_plant"/>
    <property type="match status" value="1"/>
</dbReference>
<dbReference type="InterPro" id="IPR018997">
    <property type="entry name" value="PUB_domain"/>
</dbReference>
<organism evidence="3 4">
    <name type="scientific">Carpinus fangiana</name>
    <dbReference type="NCBI Taxonomy" id="176857"/>
    <lineage>
        <taxon>Eukaryota</taxon>
        <taxon>Viridiplantae</taxon>
        <taxon>Streptophyta</taxon>
        <taxon>Embryophyta</taxon>
        <taxon>Tracheophyta</taxon>
        <taxon>Spermatophyta</taxon>
        <taxon>Magnoliopsida</taxon>
        <taxon>eudicotyledons</taxon>
        <taxon>Gunneridae</taxon>
        <taxon>Pentapetalae</taxon>
        <taxon>rosids</taxon>
        <taxon>fabids</taxon>
        <taxon>Fagales</taxon>
        <taxon>Betulaceae</taxon>
        <taxon>Carpinus</taxon>
    </lineage>
</organism>
<dbReference type="Proteomes" id="UP000327013">
    <property type="component" value="Chromosome 1"/>
</dbReference>
<keyword evidence="1" id="KW-0175">Coiled coil</keyword>
<evidence type="ECO:0000313" key="4">
    <source>
        <dbReference type="Proteomes" id="UP000327013"/>
    </source>
</evidence>
<dbReference type="InterPro" id="IPR009060">
    <property type="entry name" value="UBA-like_sf"/>
</dbReference>
<dbReference type="Gene3D" id="1.10.8.10">
    <property type="entry name" value="DNA helicase RuvA subunit, C-terminal domain"/>
    <property type="match status" value="1"/>
</dbReference>
<dbReference type="Pfam" id="PF22562">
    <property type="entry name" value="UBA_7"/>
    <property type="match status" value="1"/>
</dbReference>
<dbReference type="InterPro" id="IPR036339">
    <property type="entry name" value="PUB-like_dom_sf"/>
</dbReference>
<name>A0A5N6QH83_9ROSI</name>
<evidence type="ECO:0000259" key="2">
    <source>
        <dbReference type="PROSITE" id="PS50030"/>
    </source>
</evidence>
<dbReference type="PROSITE" id="PS50030">
    <property type="entry name" value="UBA"/>
    <property type="match status" value="1"/>
</dbReference>
<feature type="coiled-coil region" evidence="1">
    <location>
        <begin position="88"/>
        <end position="135"/>
    </location>
</feature>
<dbReference type="EMBL" id="CM017321">
    <property type="protein sequence ID" value="KAE7998019.1"/>
    <property type="molecule type" value="Genomic_DNA"/>
</dbReference>
<dbReference type="PANTHER" id="PTHR46713:SF1">
    <property type="entry name" value="F13M7.16 PROTEIN"/>
    <property type="match status" value="1"/>
</dbReference>
<protein>
    <recommendedName>
        <fullName evidence="2">UBA domain-containing protein</fullName>
    </recommendedName>
</protein>
<keyword evidence="4" id="KW-1185">Reference proteome</keyword>
<dbReference type="Pfam" id="PF09409">
    <property type="entry name" value="PUB"/>
    <property type="match status" value="1"/>
</dbReference>
<dbReference type="SUPFAM" id="SSF143503">
    <property type="entry name" value="PUG domain-like"/>
    <property type="match status" value="1"/>
</dbReference>